<dbReference type="Proteomes" id="UP000235371">
    <property type="component" value="Unassembled WGS sequence"/>
</dbReference>
<dbReference type="GO" id="GO:0061630">
    <property type="term" value="F:ubiquitin protein ligase activity"/>
    <property type="evidence" value="ECO:0007669"/>
    <property type="project" value="TreeGrafter"/>
</dbReference>
<feature type="region of interest" description="Disordered" evidence="2">
    <location>
        <begin position="103"/>
        <end position="123"/>
    </location>
</feature>
<reference evidence="5 6" key="1">
    <citation type="submission" date="2016-04" db="EMBL/GenBank/DDBJ databases">
        <title>A degradative enzymes factory behind the ericoid mycorrhizal symbiosis.</title>
        <authorList>
            <consortium name="DOE Joint Genome Institute"/>
            <person name="Martino E."/>
            <person name="Morin E."/>
            <person name="Grelet G."/>
            <person name="Kuo A."/>
            <person name="Kohler A."/>
            <person name="Daghino S."/>
            <person name="Barry K."/>
            <person name="Choi C."/>
            <person name="Cichocki N."/>
            <person name="Clum A."/>
            <person name="Copeland A."/>
            <person name="Hainaut M."/>
            <person name="Haridas S."/>
            <person name="Labutti K."/>
            <person name="Lindquist E."/>
            <person name="Lipzen A."/>
            <person name="Khouja H.-R."/>
            <person name="Murat C."/>
            <person name="Ohm R."/>
            <person name="Olson A."/>
            <person name="Spatafora J."/>
            <person name="Veneault-Fourrey C."/>
            <person name="Henrissat B."/>
            <person name="Grigoriev I."/>
            <person name="Martin F."/>
            <person name="Perotto S."/>
        </authorList>
    </citation>
    <scope>NUCLEOTIDE SEQUENCE [LARGE SCALE GENOMIC DNA]</scope>
    <source>
        <strain evidence="5 6">E</strain>
    </source>
</reference>
<feature type="region of interest" description="Disordered" evidence="2">
    <location>
        <begin position="174"/>
        <end position="209"/>
    </location>
</feature>
<name>A0A2J6TUV9_9HELO</name>
<dbReference type="SUPFAM" id="SSF57850">
    <property type="entry name" value="RING/U-box"/>
    <property type="match status" value="1"/>
</dbReference>
<keyword evidence="3" id="KW-1133">Transmembrane helix</keyword>
<keyword evidence="3" id="KW-0812">Transmembrane</keyword>
<evidence type="ECO:0000313" key="5">
    <source>
        <dbReference type="EMBL" id="PMD66796.1"/>
    </source>
</evidence>
<dbReference type="PANTHER" id="PTHR22765">
    <property type="entry name" value="RING FINGER AND PROTEASE ASSOCIATED DOMAIN-CONTAINING"/>
    <property type="match status" value="1"/>
</dbReference>
<protein>
    <recommendedName>
        <fullName evidence="4">RING-type domain-containing protein</fullName>
    </recommendedName>
</protein>
<dbReference type="GO" id="GO:0006511">
    <property type="term" value="P:ubiquitin-dependent protein catabolic process"/>
    <property type="evidence" value="ECO:0007669"/>
    <property type="project" value="TreeGrafter"/>
</dbReference>
<dbReference type="AlphaFoldDB" id="A0A2J6TUV9"/>
<dbReference type="RefSeq" id="XP_024743700.1">
    <property type="nucleotide sequence ID" value="XM_024882380.1"/>
</dbReference>
<dbReference type="GO" id="GO:0005737">
    <property type="term" value="C:cytoplasm"/>
    <property type="evidence" value="ECO:0007669"/>
    <property type="project" value="TreeGrafter"/>
</dbReference>
<dbReference type="OrthoDB" id="8062037at2759"/>
<dbReference type="SMART" id="SM00184">
    <property type="entry name" value="RING"/>
    <property type="match status" value="1"/>
</dbReference>
<dbReference type="InterPro" id="IPR001841">
    <property type="entry name" value="Znf_RING"/>
</dbReference>
<dbReference type="GeneID" id="36590457"/>
<feature type="domain" description="RING-type" evidence="4">
    <location>
        <begin position="130"/>
        <end position="172"/>
    </location>
</feature>
<keyword evidence="1" id="KW-0479">Metal-binding</keyword>
<accession>A0A2J6TUV9</accession>
<keyword evidence="3" id="KW-0472">Membrane</keyword>
<evidence type="ECO:0000256" key="2">
    <source>
        <dbReference type="SAM" id="MobiDB-lite"/>
    </source>
</evidence>
<keyword evidence="1" id="KW-0862">Zinc</keyword>
<dbReference type="InterPro" id="IPR051826">
    <property type="entry name" value="E3_ubiquitin-ligase_domain"/>
</dbReference>
<evidence type="ECO:0000259" key="4">
    <source>
        <dbReference type="PROSITE" id="PS50089"/>
    </source>
</evidence>
<gene>
    <name evidence="5" type="ORF">K444DRAFT_624274</name>
</gene>
<dbReference type="GO" id="GO:0008270">
    <property type="term" value="F:zinc ion binding"/>
    <property type="evidence" value="ECO:0007669"/>
    <property type="project" value="UniProtKB-KW"/>
</dbReference>
<dbReference type="InParanoid" id="A0A2J6TUV9"/>
<dbReference type="STRING" id="1095630.A0A2J6TUV9"/>
<dbReference type="PROSITE" id="PS50089">
    <property type="entry name" value="ZF_RING_2"/>
    <property type="match status" value="1"/>
</dbReference>
<feature type="transmembrane region" description="Helical" evidence="3">
    <location>
        <begin position="20"/>
        <end position="42"/>
    </location>
</feature>
<organism evidence="5 6">
    <name type="scientific">Hyaloscypha bicolor E</name>
    <dbReference type="NCBI Taxonomy" id="1095630"/>
    <lineage>
        <taxon>Eukaryota</taxon>
        <taxon>Fungi</taxon>
        <taxon>Dikarya</taxon>
        <taxon>Ascomycota</taxon>
        <taxon>Pezizomycotina</taxon>
        <taxon>Leotiomycetes</taxon>
        <taxon>Helotiales</taxon>
        <taxon>Hyaloscyphaceae</taxon>
        <taxon>Hyaloscypha</taxon>
        <taxon>Hyaloscypha bicolor</taxon>
    </lineage>
</organism>
<evidence type="ECO:0000256" key="1">
    <source>
        <dbReference type="PROSITE-ProRule" id="PRU00175"/>
    </source>
</evidence>
<proteinExistence type="predicted"/>
<dbReference type="PANTHER" id="PTHR22765:SF416">
    <property type="entry name" value="E3 UBIQUITIN-PROTEIN LIGASE GODZILLA"/>
    <property type="match status" value="1"/>
</dbReference>
<sequence>MPTAVQPSNSTTATSHIVQVTSSIGLLVGLVAIIIFAVWLSYRKRLPAAAIRFVPHFRVDQEPQQKSVRRYTLESIPVVSFNIGSQRDLQDLGSKILASDTGLSREPQTTLERGTRLGPEAEAETESVSCPVCTDDFVKGEKVRILPCGHIYHQDCIDPWLFERSGTCPVCRAAPRDGNPSPNHIPKVPQPALVRKESSYQAGNLGRLN</sequence>
<dbReference type="InterPro" id="IPR013083">
    <property type="entry name" value="Znf_RING/FYVE/PHD"/>
</dbReference>
<dbReference type="Gene3D" id="3.30.40.10">
    <property type="entry name" value="Zinc/RING finger domain, C3HC4 (zinc finger)"/>
    <property type="match status" value="1"/>
</dbReference>
<dbReference type="Pfam" id="PF13639">
    <property type="entry name" value="zf-RING_2"/>
    <property type="match status" value="1"/>
</dbReference>
<dbReference type="EMBL" id="KZ613743">
    <property type="protein sequence ID" value="PMD66796.1"/>
    <property type="molecule type" value="Genomic_DNA"/>
</dbReference>
<evidence type="ECO:0000256" key="3">
    <source>
        <dbReference type="SAM" id="Phobius"/>
    </source>
</evidence>
<evidence type="ECO:0000313" key="6">
    <source>
        <dbReference type="Proteomes" id="UP000235371"/>
    </source>
</evidence>
<dbReference type="CDD" id="cd16454">
    <property type="entry name" value="RING-H2_PA-TM-RING"/>
    <property type="match status" value="1"/>
</dbReference>
<keyword evidence="1" id="KW-0863">Zinc-finger</keyword>
<keyword evidence="6" id="KW-1185">Reference proteome</keyword>